<evidence type="ECO:0000256" key="1">
    <source>
        <dbReference type="SAM" id="MobiDB-lite"/>
    </source>
</evidence>
<organism evidence="3 4">
    <name type="scientific">Rhodotorula diobovata</name>
    <dbReference type="NCBI Taxonomy" id="5288"/>
    <lineage>
        <taxon>Eukaryota</taxon>
        <taxon>Fungi</taxon>
        <taxon>Dikarya</taxon>
        <taxon>Basidiomycota</taxon>
        <taxon>Pucciniomycotina</taxon>
        <taxon>Microbotryomycetes</taxon>
        <taxon>Sporidiobolales</taxon>
        <taxon>Sporidiobolaceae</taxon>
        <taxon>Rhodotorula</taxon>
    </lineage>
</organism>
<dbReference type="AlphaFoldDB" id="A0A5C5FRS3"/>
<evidence type="ECO:0000256" key="2">
    <source>
        <dbReference type="SAM" id="Phobius"/>
    </source>
</evidence>
<feature type="region of interest" description="Disordered" evidence="1">
    <location>
        <begin position="205"/>
        <end position="293"/>
    </location>
</feature>
<sequence>MAANPVTTGSSAEPLAREDEALLQAVDISPEEKREGYDVSLLALQPRDVRPSPPANPHSTFYAQPSGTQETLNAPTVAYPSGVTSEDESAPLAPSSFGSSGPTTRRGSPDSYTLRLAAVPPVSVSNPRRAAQTYSERARAVEGSGRRDGSAEKGEPRAERRGGPRRRALWQRKGLVVGLAVLILLVSAGIGIGVGVGVGVMRRSGSDGGDGDGAPGTTGATSSGSDMAPTMAPPSAGAERVTAAYAPTEAGGEAAPVPTDAAATGAPSWEEDAGWIEGASWDDETMSDPRARR</sequence>
<feature type="compositionally biased region" description="Polar residues" evidence="1">
    <location>
        <begin position="57"/>
        <end position="74"/>
    </location>
</feature>
<proteinExistence type="predicted"/>
<feature type="compositionally biased region" description="Polar residues" evidence="1">
    <location>
        <begin position="96"/>
        <end position="106"/>
    </location>
</feature>
<gene>
    <name evidence="3" type="ORF">DMC30DRAFT_417829</name>
</gene>
<dbReference type="Proteomes" id="UP000311382">
    <property type="component" value="Unassembled WGS sequence"/>
</dbReference>
<accession>A0A5C5FRS3</accession>
<name>A0A5C5FRS3_9BASI</name>
<evidence type="ECO:0000313" key="3">
    <source>
        <dbReference type="EMBL" id="TNY19520.1"/>
    </source>
</evidence>
<keyword evidence="2" id="KW-0812">Transmembrane</keyword>
<evidence type="ECO:0000313" key="4">
    <source>
        <dbReference type="Proteomes" id="UP000311382"/>
    </source>
</evidence>
<feature type="compositionally biased region" description="Gly residues" evidence="1">
    <location>
        <begin position="206"/>
        <end position="216"/>
    </location>
</feature>
<keyword evidence="4" id="KW-1185">Reference proteome</keyword>
<feature type="compositionally biased region" description="Basic and acidic residues" evidence="1">
    <location>
        <begin position="136"/>
        <end position="162"/>
    </location>
</feature>
<feature type="transmembrane region" description="Helical" evidence="2">
    <location>
        <begin position="175"/>
        <end position="198"/>
    </location>
</feature>
<protein>
    <submittedName>
        <fullName evidence="3">Uncharacterized protein</fullName>
    </submittedName>
</protein>
<comment type="caution">
    <text evidence="3">The sequence shown here is derived from an EMBL/GenBank/DDBJ whole genome shotgun (WGS) entry which is preliminary data.</text>
</comment>
<keyword evidence="2" id="KW-0472">Membrane</keyword>
<dbReference type="EMBL" id="SOZI01000093">
    <property type="protein sequence ID" value="TNY19520.1"/>
    <property type="molecule type" value="Genomic_DNA"/>
</dbReference>
<dbReference type="OrthoDB" id="2527444at2759"/>
<feature type="region of interest" description="Disordered" evidence="1">
    <location>
        <begin position="27"/>
        <end position="165"/>
    </location>
</feature>
<reference evidence="3 4" key="1">
    <citation type="submission" date="2019-03" db="EMBL/GenBank/DDBJ databases">
        <title>Rhodosporidium diobovatum UCD-FST 08-225 genome sequencing, assembly, and annotation.</title>
        <authorList>
            <person name="Fakankun I.U."/>
            <person name="Fristensky B."/>
            <person name="Levin D.B."/>
        </authorList>
    </citation>
    <scope>NUCLEOTIDE SEQUENCE [LARGE SCALE GENOMIC DNA]</scope>
    <source>
        <strain evidence="3 4">UCD-FST 08-225</strain>
    </source>
</reference>
<feature type="compositionally biased region" description="Acidic residues" evidence="1">
    <location>
        <begin position="269"/>
        <end position="286"/>
    </location>
</feature>
<keyword evidence="2" id="KW-1133">Transmembrane helix</keyword>